<evidence type="ECO:0000256" key="1">
    <source>
        <dbReference type="ARBA" id="ARBA00009981"/>
    </source>
</evidence>
<name>A0A7C3IIS2_9SPIR</name>
<comment type="caution">
    <text evidence="3">The sequence shown here is derived from an EMBL/GenBank/DDBJ whole genome shotgun (WGS) entry which is preliminary data.</text>
</comment>
<gene>
    <name evidence="3" type="ORF">ENS59_02680</name>
</gene>
<sequence>MTISISEAKAHLSSLIDRAFHGERIVISKNNLPIADLVPHKPEGSRRLGLLKGKMMVPEDIMEEDEDINEMFYGETR</sequence>
<accession>A0A7C3IIS2</accession>
<dbReference type="Pfam" id="PF02604">
    <property type="entry name" value="PhdYeFM_antitox"/>
    <property type="match status" value="1"/>
</dbReference>
<reference evidence="3" key="1">
    <citation type="journal article" date="2020" name="mSystems">
        <title>Genome- and Community-Level Interaction Insights into Carbon Utilization and Element Cycling Functions of Hydrothermarchaeota in Hydrothermal Sediment.</title>
        <authorList>
            <person name="Zhou Z."/>
            <person name="Liu Y."/>
            <person name="Xu W."/>
            <person name="Pan J."/>
            <person name="Luo Z.H."/>
            <person name="Li M."/>
        </authorList>
    </citation>
    <scope>NUCLEOTIDE SEQUENCE [LARGE SCALE GENOMIC DNA]</scope>
    <source>
        <strain evidence="3">SpSt-503</strain>
    </source>
</reference>
<proteinExistence type="inferred from homology"/>
<organism evidence="3">
    <name type="scientific">Gracilinema caldarium</name>
    <dbReference type="NCBI Taxonomy" id="215591"/>
    <lineage>
        <taxon>Bacteria</taxon>
        <taxon>Pseudomonadati</taxon>
        <taxon>Spirochaetota</taxon>
        <taxon>Spirochaetia</taxon>
        <taxon>Spirochaetales</taxon>
        <taxon>Breznakiellaceae</taxon>
        <taxon>Gracilinema</taxon>
    </lineage>
</organism>
<comment type="similarity">
    <text evidence="1 2">Belongs to the phD/YefM antitoxin family.</text>
</comment>
<dbReference type="AlphaFoldDB" id="A0A7C3IIS2"/>
<dbReference type="EMBL" id="DSVL01000081">
    <property type="protein sequence ID" value="HFH28405.1"/>
    <property type="molecule type" value="Genomic_DNA"/>
</dbReference>
<dbReference type="InterPro" id="IPR036165">
    <property type="entry name" value="YefM-like_sf"/>
</dbReference>
<dbReference type="InterPro" id="IPR006442">
    <property type="entry name" value="Antitoxin_Phd/YefM"/>
</dbReference>
<dbReference type="Gene3D" id="3.40.1620.10">
    <property type="entry name" value="YefM-like domain"/>
    <property type="match status" value="1"/>
</dbReference>
<protein>
    <recommendedName>
        <fullName evidence="2">Antitoxin</fullName>
    </recommendedName>
</protein>
<evidence type="ECO:0000256" key="2">
    <source>
        <dbReference type="RuleBase" id="RU362080"/>
    </source>
</evidence>
<comment type="function">
    <text evidence="2">Antitoxin component of a type II toxin-antitoxin (TA) system.</text>
</comment>
<evidence type="ECO:0000313" key="3">
    <source>
        <dbReference type="EMBL" id="HFH28405.1"/>
    </source>
</evidence>
<dbReference type="SUPFAM" id="SSF143120">
    <property type="entry name" value="YefM-like"/>
    <property type="match status" value="1"/>
</dbReference>
<dbReference type="NCBIfam" id="TIGR01552">
    <property type="entry name" value="phd_fam"/>
    <property type="match status" value="1"/>
</dbReference>